<evidence type="ECO:0000256" key="9">
    <source>
        <dbReference type="SAM" id="Phobius"/>
    </source>
</evidence>
<feature type="transmembrane region" description="Helical" evidence="9">
    <location>
        <begin position="411"/>
        <end position="435"/>
    </location>
</feature>
<keyword evidence="6 9" id="KW-1133">Transmembrane helix</keyword>
<evidence type="ECO:0000313" key="11">
    <source>
        <dbReference type="EMBL" id="SUB75449.1"/>
    </source>
</evidence>
<keyword evidence="4" id="KW-1003">Cell membrane</keyword>
<feature type="transmembrane region" description="Helical" evidence="9">
    <location>
        <begin position="291"/>
        <end position="316"/>
    </location>
</feature>
<gene>
    <name evidence="11" type="primary">mleN_2</name>
    <name evidence="11" type="ORF">NCTC11088_01244</name>
</gene>
<keyword evidence="7 9" id="KW-0472">Membrane</keyword>
<evidence type="ECO:0000256" key="1">
    <source>
        <dbReference type="ARBA" id="ARBA00004651"/>
    </source>
</evidence>
<feature type="transmembrane region" description="Helical" evidence="9">
    <location>
        <begin position="36"/>
        <end position="57"/>
    </location>
</feature>
<dbReference type="AlphaFoldDB" id="A0A379DC52"/>
<evidence type="ECO:0000256" key="4">
    <source>
        <dbReference type="ARBA" id="ARBA00022475"/>
    </source>
</evidence>
<protein>
    <submittedName>
        <fullName evidence="11">Malate-2H(+)/Na(+)-lactate antiporter</fullName>
    </submittedName>
</protein>
<dbReference type="EMBL" id="UGTH01000001">
    <property type="protein sequence ID" value="SUB75449.1"/>
    <property type="molecule type" value="Genomic_DNA"/>
</dbReference>
<keyword evidence="2" id="KW-0813">Transport</keyword>
<proteinExistence type="inferred from homology"/>
<dbReference type="GO" id="GO:0005886">
    <property type="term" value="C:plasma membrane"/>
    <property type="evidence" value="ECO:0007669"/>
    <property type="project" value="UniProtKB-SubCell"/>
</dbReference>
<dbReference type="InterPro" id="IPR018461">
    <property type="entry name" value="Na/H_Antiport_NhaC-like_C"/>
</dbReference>
<feature type="transmembrane region" description="Helical" evidence="9">
    <location>
        <begin position="114"/>
        <end position="141"/>
    </location>
</feature>
<reference evidence="11 12" key="1">
    <citation type="submission" date="2018-06" db="EMBL/GenBank/DDBJ databases">
        <authorList>
            <consortium name="Pathogen Informatics"/>
            <person name="Doyle S."/>
        </authorList>
    </citation>
    <scope>NUCLEOTIDE SEQUENCE [LARGE SCALE GENOMIC DNA]</scope>
    <source>
        <strain evidence="11 12">NCTC11088</strain>
    </source>
</reference>
<comment type="similarity">
    <text evidence="8">Belongs to the NhaC Na(+)/H(+) (TC 2.A.35) antiporter family.</text>
</comment>
<evidence type="ECO:0000256" key="5">
    <source>
        <dbReference type="ARBA" id="ARBA00022692"/>
    </source>
</evidence>
<comment type="subcellular location">
    <subcellularLocation>
        <location evidence="1">Cell membrane</location>
        <topology evidence="1">Multi-pass membrane protein</topology>
    </subcellularLocation>
</comment>
<evidence type="ECO:0000256" key="6">
    <source>
        <dbReference type="ARBA" id="ARBA00022989"/>
    </source>
</evidence>
<evidence type="ECO:0000256" key="7">
    <source>
        <dbReference type="ARBA" id="ARBA00023136"/>
    </source>
</evidence>
<evidence type="ECO:0000256" key="2">
    <source>
        <dbReference type="ARBA" id="ARBA00022448"/>
    </source>
</evidence>
<organism evidence="11 12">
    <name type="scientific">Peptoniphilus indolicus</name>
    <dbReference type="NCBI Taxonomy" id="33030"/>
    <lineage>
        <taxon>Bacteria</taxon>
        <taxon>Bacillati</taxon>
        <taxon>Bacillota</taxon>
        <taxon>Tissierellia</taxon>
        <taxon>Tissierellales</taxon>
        <taxon>Peptoniphilaceae</taxon>
        <taxon>Peptoniphilus</taxon>
    </lineage>
</organism>
<keyword evidence="5 9" id="KW-0812">Transmembrane</keyword>
<evidence type="ECO:0000256" key="3">
    <source>
        <dbReference type="ARBA" id="ARBA00022449"/>
    </source>
</evidence>
<sequence length="450" mass="48548">MEKKKPSFIALIPFLLFIVSYLVIGMSLVFNGDAMGFYGFKAPIAVIIGIIAAFLIIEGKIDEKFDVFIKGCGDENIIIMCIIYILAGAFSTVSKQMGGVDATVNLGLSFIPPGLITVGIFVIACFISISTGTSVGTIVALGPIAVGFAEKTTISMSLIIATLIGGAMFGDNLSVISDTTIAATRTQGVAMRDKFRANLAMSVPAMIVTLVLLVIFGRPEVAPTKAVYDFEFIKVIPYIFVLVASIAGMNVFVVLVLGTLLSGVIGMSTGVFNLLEYSNFVYDGFAGMFEIFLLSMLTGGLAGLVSYGGGIDWLLLKIKSFIKSRRSAEVGIALITSLTDMATANNTVAIIIDGPIVRNIVEEYKVDPRRSASLLDSFGAIMQGFIPYGAQVLMAVQFTEGKVSPFEIMPLLWYQFALAFFVILSIFIPFADGFIKKHPWDFEKWQPKEI</sequence>
<dbReference type="InterPro" id="IPR052180">
    <property type="entry name" value="NhaC_Na-H+_Antiporter"/>
</dbReference>
<dbReference type="PANTHER" id="PTHR33451:SF4">
    <property type="entry name" value="NA+_H+ ANTIPORTER"/>
    <property type="match status" value="1"/>
</dbReference>
<dbReference type="PANTHER" id="PTHR33451">
    <property type="entry name" value="MALATE-2H(+)/NA(+)-LACTATE ANTIPORTER"/>
    <property type="match status" value="1"/>
</dbReference>
<evidence type="ECO:0000256" key="8">
    <source>
        <dbReference type="ARBA" id="ARBA00038435"/>
    </source>
</evidence>
<dbReference type="Pfam" id="PF03553">
    <property type="entry name" value="Na_H_antiporter"/>
    <property type="match status" value="2"/>
</dbReference>
<evidence type="ECO:0000313" key="12">
    <source>
        <dbReference type="Proteomes" id="UP000254777"/>
    </source>
</evidence>
<feature type="transmembrane region" description="Helical" evidence="9">
    <location>
        <begin position="378"/>
        <end position="399"/>
    </location>
</feature>
<feature type="transmembrane region" description="Helical" evidence="9">
    <location>
        <begin position="7"/>
        <end position="30"/>
    </location>
</feature>
<feature type="domain" description="Na+/H+ antiporter NhaC-like C-terminal" evidence="10">
    <location>
        <begin position="43"/>
        <end position="217"/>
    </location>
</feature>
<feature type="domain" description="Na+/H+ antiporter NhaC-like C-terminal" evidence="10">
    <location>
        <begin position="244"/>
        <end position="426"/>
    </location>
</feature>
<accession>A0A379DC52</accession>
<evidence type="ECO:0000259" key="10">
    <source>
        <dbReference type="Pfam" id="PF03553"/>
    </source>
</evidence>
<keyword evidence="3" id="KW-0050">Antiport</keyword>
<feature type="transmembrane region" description="Helical" evidence="9">
    <location>
        <begin position="153"/>
        <end position="170"/>
    </location>
</feature>
<feature type="transmembrane region" description="Helical" evidence="9">
    <location>
        <begin position="238"/>
        <end position="271"/>
    </location>
</feature>
<feature type="transmembrane region" description="Helical" evidence="9">
    <location>
        <begin position="77"/>
        <end position="94"/>
    </location>
</feature>
<dbReference type="GO" id="GO:0015297">
    <property type="term" value="F:antiporter activity"/>
    <property type="evidence" value="ECO:0007669"/>
    <property type="project" value="UniProtKB-KW"/>
</dbReference>
<dbReference type="RefSeq" id="WP_004819884.1">
    <property type="nucleotide sequence ID" value="NZ_UGTH01000001.1"/>
</dbReference>
<dbReference type="Proteomes" id="UP000254777">
    <property type="component" value="Unassembled WGS sequence"/>
</dbReference>
<feature type="transmembrane region" description="Helical" evidence="9">
    <location>
        <begin position="199"/>
        <end position="217"/>
    </location>
</feature>
<name>A0A379DC52_9FIRM</name>